<feature type="chain" id="PRO_5040862484" evidence="4">
    <location>
        <begin position="26"/>
        <end position="461"/>
    </location>
</feature>
<comment type="caution">
    <text evidence="5">The sequence shown here is derived from an EMBL/GenBank/DDBJ whole genome shotgun (WGS) entry which is preliminary data.</text>
</comment>
<keyword evidence="3 4" id="KW-0732">Signal</keyword>
<dbReference type="EMBL" id="JAPDDP010000007">
    <property type="protein sequence ID" value="MDA0179728.1"/>
    <property type="molecule type" value="Genomic_DNA"/>
</dbReference>
<dbReference type="PANTHER" id="PTHR30061:SF50">
    <property type="entry name" value="MALTOSE_MALTODEXTRIN-BINDING PERIPLASMIC PROTEIN"/>
    <property type="match status" value="1"/>
</dbReference>
<dbReference type="Pfam" id="PF01547">
    <property type="entry name" value="SBP_bac_1"/>
    <property type="match status" value="1"/>
</dbReference>
<feature type="signal peptide" evidence="4">
    <location>
        <begin position="1"/>
        <end position="25"/>
    </location>
</feature>
<evidence type="ECO:0000256" key="2">
    <source>
        <dbReference type="ARBA" id="ARBA00022448"/>
    </source>
</evidence>
<reference evidence="5" key="1">
    <citation type="submission" date="2022-10" db="EMBL/GenBank/DDBJ databases">
        <title>The WGS of Solirubrobacter phytolaccae KCTC 29190.</title>
        <authorList>
            <person name="Jiang Z."/>
        </authorList>
    </citation>
    <scope>NUCLEOTIDE SEQUENCE</scope>
    <source>
        <strain evidence="5">KCTC 29190</strain>
    </source>
</reference>
<sequence length="461" mass="49295">MPKRLAIVTSAIALVLAPAAFVACGGDDSSDSAAKPSGASNAAQGETLEKGVTLTLWTMPNSPQPKEDLQKMVAPFTAKTGVNVDVQEVGWDVQFDRIRNAAVAGEGPDITQAGTTQVPFFAALGGFQDLTDKVEEIGGKGAYAEGIWNTTQVQGQDGTWAIPWFTEARSLYYRKDVLEKAGVDPATAFKDLDSFKATLQAIKDKVPDVQPFGAPGKKAYDLVHQVMPFVWDQGGAELNADATQSTINSPESQAGVEFMAGLITDGLFDKSQLERDGTQVENQFKGGRLAVWIGGPWVLGSIDRAEDDTWSDEARENVGVAPMPTGPSGKAYTFVGGSDLMVFKNSEHPNEAWALVKFLSEDQTQVDYAKLLGMFPARLDPQQQVGDSSENHKAFFEAIQTGRTYAPIPQWGQIENAYKTRFGNILDSAAGVGKDYNAATVKSQLDAAAKEADGLLAQSAG</sequence>
<dbReference type="SUPFAM" id="SSF53850">
    <property type="entry name" value="Periplasmic binding protein-like II"/>
    <property type="match status" value="1"/>
</dbReference>
<evidence type="ECO:0000313" key="5">
    <source>
        <dbReference type="EMBL" id="MDA0179728.1"/>
    </source>
</evidence>
<dbReference type="GO" id="GO:1901982">
    <property type="term" value="F:maltose binding"/>
    <property type="evidence" value="ECO:0007669"/>
    <property type="project" value="TreeGrafter"/>
</dbReference>
<evidence type="ECO:0000256" key="1">
    <source>
        <dbReference type="ARBA" id="ARBA00008520"/>
    </source>
</evidence>
<evidence type="ECO:0000313" key="6">
    <source>
        <dbReference type="Proteomes" id="UP001147653"/>
    </source>
</evidence>
<evidence type="ECO:0000256" key="4">
    <source>
        <dbReference type="SAM" id="SignalP"/>
    </source>
</evidence>
<organism evidence="5 6">
    <name type="scientific">Solirubrobacter phytolaccae</name>
    <dbReference type="NCBI Taxonomy" id="1404360"/>
    <lineage>
        <taxon>Bacteria</taxon>
        <taxon>Bacillati</taxon>
        <taxon>Actinomycetota</taxon>
        <taxon>Thermoleophilia</taxon>
        <taxon>Solirubrobacterales</taxon>
        <taxon>Solirubrobacteraceae</taxon>
        <taxon>Solirubrobacter</taxon>
    </lineage>
</organism>
<name>A0A9X3N4V9_9ACTN</name>
<dbReference type="PROSITE" id="PS51257">
    <property type="entry name" value="PROKAR_LIPOPROTEIN"/>
    <property type="match status" value="1"/>
</dbReference>
<accession>A0A9X3N4V9</accession>
<dbReference type="AlphaFoldDB" id="A0A9X3N4V9"/>
<dbReference type="InterPro" id="IPR006059">
    <property type="entry name" value="SBP"/>
</dbReference>
<keyword evidence="2" id="KW-0813">Transport</keyword>
<protein>
    <submittedName>
        <fullName evidence="5">Sugar ABC transporter substrate-binding protein</fullName>
    </submittedName>
</protein>
<dbReference type="PANTHER" id="PTHR30061">
    <property type="entry name" value="MALTOSE-BINDING PERIPLASMIC PROTEIN"/>
    <property type="match status" value="1"/>
</dbReference>
<keyword evidence="6" id="KW-1185">Reference proteome</keyword>
<dbReference type="Gene3D" id="3.40.190.10">
    <property type="entry name" value="Periplasmic binding protein-like II"/>
    <property type="match status" value="2"/>
</dbReference>
<proteinExistence type="inferred from homology"/>
<dbReference type="RefSeq" id="WP_270024031.1">
    <property type="nucleotide sequence ID" value="NZ_JAPDDP010000007.1"/>
</dbReference>
<evidence type="ECO:0000256" key="3">
    <source>
        <dbReference type="ARBA" id="ARBA00022729"/>
    </source>
</evidence>
<comment type="similarity">
    <text evidence="1">Belongs to the bacterial solute-binding protein 1 family.</text>
</comment>
<dbReference type="GO" id="GO:0042956">
    <property type="term" value="P:maltodextrin transmembrane transport"/>
    <property type="evidence" value="ECO:0007669"/>
    <property type="project" value="TreeGrafter"/>
</dbReference>
<dbReference type="GO" id="GO:0015768">
    <property type="term" value="P:maltose transport"/>
    <property type="evidence" value="ECO:0007669"/>
    <property type="project" value="TreeGrafter"/>
</dbReference>
<dbReference type="GO" id="GO:0055052">
    <property type="term" value="C:ATP-binding cassette (ABC) transporter complex, substrate-binding subunit-containing"/>
    <property type="evidence" value="ECO:0007669"/>
    <property type="project" value="TreeGrafter"/>
</dbReference>
<gene>
    <name evidence="5" type="ORF">OJ997_05440</name>
</gene>
<dbReference type="Proteomes" id="UP001147653">
    <property type="component" value="Unassembled WGS sequence"/>
</dbReference>
<dbReference type="CDD" id="cd14747">
    <property type="entry name" value="PBP2_MalE"/>
    <property type="match status" value="1"/>
</dbReference>